<protein>
    <submittedName>
        <fullName evidence="1">Uncharacterized protein</fullName>
    </submittedName>
</protein>
<name>A0A2A9NCM5_9AGAR</name>
<evidence type="ECO:0000313" key="1">
    <source>
        <dbReference type="EMBL" id="PFH48369.1"/>
    </source>
</evidence>
<dbReference type="Proteomes" id="UP000242287">
    <property type="component" value="Unassembled WGS sequence"/>
</dbReference>
<gene>
    <name evidence="1" type="ORF">AMATHDRAFT_5863</name>
</gene>
<reference evidence="1 2" key="1">
    <citation type="submission" date="2014-02" db="EMBL/GenBank/DDBJ databases">
        <title>Transposable element dynamics among asymbiotic and ectomycorrhizal Amanita fungi.</title>
        <authorList>
            <consortium name="DOE Joint Genome Institute"/>
            <person name="Hess J."/>
            <person name="Skrede I."/>
            <person name="Wolfe B."/>
            <person name="LaButti K."/>
            <person name="Ohm R.A."/>
            <person name="Grigoriev I.V."/>
            <person name="Pringle A."/>
        </authorList>
    </citation>
    <scope>NUCLEOTIDE SEQUENCE [LARGE SCALE GENOMIC DNA]</scope>
    <source>
        <strain evidence="1 2">SKay4041</strain>
    </source>
</reference>
<organism evidence="1 2">
    <name type="scientific">Amanita thiersii Skay4041</name>
    <dbReference type="NCBI Taxonomy" id="703135"/>
    <lineage>
        <taxon>Eukaryota</taxon>
        <taxon>Fungi</taxon>
        <taxon>Dikarya</taxon>
        <taxon>Basidiomycota</taxon>
        <taxon>Agaricomycotina</taxon>
        <taxon>Agaricomycetes</taxon>
        <taxon>Agaricomycetidae</taxon>
        <taxon>Agaricales</taxon>
        <taxon>Pluteineae</taxon>
        <taxon>Amanitaceae</taxon>
        <taxon>Amanita</taxon>
    </lineage>
</organism>
<keyword evidence="2" id="KW-1185">Reference proteome</keyword>
<dbReference type="OrthoDB" id="3364132at2759"/>
<evidence type="ECO:0000313" key="2">
    <source>
        <dbReference type="Proteomes" id="UP000242287"/>
    </source>
</evidence>
<accession>A0A2A9NCM5</accession>
<dbReference type="EMBL" id="KZ302065">
    <property type="protein sequence ID" value="PFH48369.1"/>
    <property type="molecule type" value="Genomic_DNA"/>
</dbReference>
<sequence>MPRLGTFEARIKIDGVELLEHEIEVDEQGKKVSCWVPSQARKAFSVCWNNLEPVLDTAGSVTLGGAKAQIRSIEARISKKRKRIKPEKREPKLSNEIIDLIRPNHAIAL</sequence>
<dbReference type="AlphaFoldDB" id="A0A2A9NCM5"/>
<proteinExistence type="predicted"/>